<organism evidence="2 3">
    <name type="scientific">Theobroma cacao</name>
    <name type="common">Cacao</name>
    <name type="synonym">Cocoa</name>
    <dbReference type="NCBI Taxonomy" id="3641"/>
    <lineage>
        <taxon>Eukaryota</taxon>
        <taxon>Viridiplantae</taxon>
        <taxon>Streptophyta</taxon>
        <taxon>Embryophyta</taxon>
        <taxon>Tracheophyta</taxon>
        <taxon>Spermatophyta</taxon>
        <taxon>Magnoliopsida</taxon>
        <taxon>eudicotyledons</taxon>
        <taxon>Gunneridae</taxon>
        <taxon>Pentapetalae</taxon>
        <taxon>rosids</taxon>
        <taxon>malvids</taxon>
        <taxon>Malvales</taxon>
        <taxon>Malvaceae</taxon>
        <taxon>Byttnerioideae</taxon>
        <taxon>Theobroma</taxon>
    </lineage>
</organism>
<proteinExistence type="predicted"/>
<dbReference type="EMBL" id="CM001886">
    <property type="protein sequence ID" value="EOY17377.1"/>
    <property type="molecule type" value="Genomic_DNA"/>
</dbReference>
<dbReference type="Gramene" id="EOY17377">
    <property type="protein sequence ID" value="EOY17377"/>
    <property type="gene ID" value="TCM_036523"/>
</dbReference>
<protein>
    <submittedName>
        <fullName evidence="2">Uncharacterized protein</fullName>
    </submittedName>
</protein>
<dbReference type="InParanoid" id="A0A061FL15"/>
<feature type="region of interest" description="Disordered" evidence="1">
    <location>
        <begin position="81"/>
        <end position="112"/>
    </location>
</feature>
<sequence>MEVVMGKIRDILEEFEANMEDLGSKDNKLHGKLHETMKMLNHRDTALKELVESLRQEVCRLKDKLVALEAAAGGGALVTQLGTRLKPKKNDNGGEKKDTGLEEEVDKKSPRHQTKAITKWKGKKKKLLKFFLCKESHLTKDCPMHKKLAAIMMDEEDPGNKSDN</sequence>
<dbReference type="AlphaFoldDB" id="A0A061FL15"/>
<dbReference type="HOGENOM" id="CLU_1621945_0_0_1"/>
<evidence type="ECO:0000256" key="1">
    <source>
        <dbReference type="SAM" id="MobiDB-lite"/>
    </source>
</evidence>
<accession>A0A061FL15</accession>
<dbReference type="Proteomes" id="UP000026915">
    <property type="component" value="Chromosome 8"/>
</dbReference>
<feature type="compositionally biased region" description="Basic and acidic residues" evidence="1">
    <location>
        <begin position="88"/>
        <end position="108"/>
    </location>
</feature>
<reference evidence="2 3" key="1">
    <citation type="journal article" date="2013" name="Genome Biol.">
        <title>The genome sequence of the most widely cultivated cacao type and its use to identify candidate genes regulating pod color.</title>
        <authorList>
            <person name="Motamayor J.C."/>
            <person name="Mockaitis K."/>
            <person name="Schmutz J."/>
            <person name="Haiminen N."/>
            <person name="Iii D.L."/>
            <person name="Cornejo O."/>
            <person name="Findley S.D."/>
            <person name="Zheng P."/>
            <person name="Utro F."/>
            <person name="Royaert S."/>
            <person name="Saski C."/>
            <person name="Jenkins J."/>
            <person name="Podicheti R."/>
            <person name="Zhao M."/>
            <person name="Scheffler B.E."/>
            <person name="Stack J.C."/>
            <person name="Feltus F.A."/>
            <person name="Mustiga G.M."/>
            <person name="Amores F."/>
            <person name="Phillips W."/>
            <person name="Marelli J.P."/>
            <person name="May G.D."/>
            <person name="Shapiro H."/>
            <person name="Ma J."/>
            <person name="Bustamante C.D."/>
            <person name="Schnell R.J."/>
            <person name="Main D."/>
            <person name="Gilbert D."/>
            <person name="Parida L."/>
            <person name="Kuhn D.N."/>
        </authorList>
    </citation>
    <scope>NUCLEOTIDE SEQUENCE [LARGE SCALE GENOMIC DNA]</scope>
    <source>
        <strain evidence="3">cv. Matina 1-6</strain>
    </source>
</reference>
<evidence type="ECO:0000313" key="3">
    <source>
        <dbReference type="Proteomes" id="UP000026915"/>
    </source>
</evidence>
<name>A0A061FL15_THECC</name>
<keyword evidence="3" id="KW-1185">Reference proteome</keyword>
<evidence type="ECO:0000313" key="2">
    <source>
        <dbReference type="EMBL" id="EOY17377.1"/>
    </source>
</evidence>
<gene>
    <name evidence="2" type="ORF">TCM_036523</name>
</gene>